<dbReference type="RefSeq" id="XP_062638517.1">
    <property type="nucleotide sequence ID" value="XM_062780195.1"/>
</dbReference>
<gene>
    <name evidence="2" type="ORF">C8A04DRAFT_27149</name>
</gene>
<dbReference type="Proteomes" id="UP001302676">
    <property type="component" value="Unassembled WGS sequence"/>
</dbReference>
<accession>A0AAN6ZQ60</accession>
<reference evidence="2" key="1">
    <citation type="journal article" date="2023" name="Mol. Phylogenet. Evol.">
        <title>Genome-scale phylogeny and comparative genomics of the fungal order Sordariales.</title>
        <authorList>
            <person name="Hensen N."/>
            <person name="Bonometti L."/>
            <person name="Westerberg I."/>
            <person name="Brannstrom I.O."/>
            <person name="Guillou S."/>
            <person name="Cros-Aarteil S."/>
            <person name="Calhoun S."/>
            <person name="Haridas S."/>
            <person name="Kuo A."/>
            <person name="Mondo S."/>
            <person name="Pangilinan J."/>
            <person name="Riley R."/>
            <person name="LaButti K."/>
            <person name="Andreopoulos B."/>
            <person name="Lipzen A."/>
            <person name="Chen C."/>
            <person name="Yan M."/>
            <person name="Daum C."/>
            <person name="Ng V."/>
            <person name="Clum A."/>
            <person name="Steindorff A."/>
            <person name="Ohm R.A."/>
            <person name="Martin F."/>
            <person name="Silar P."/>
            <person name="Natvig D.O."/>
            <person name="Lalanne C."/>
            <person name="Gautier V."/>
            <person name="Ament-Velasquez S.L."/>
            <person name="Kruys A."/>
            <person name="Hutchinson M.I."/>
            <person name="Powell A.J."/>
            <person name="Barry K."/>
            <person name="Miller A.N."/>
            <person name="Grigoriev I.V."/>
            <person name="Debuchy R."/>
            <person name="Gladieux P."/>
            <person name="Hiltunen Thoren M."/>
            <person name="Johannesson H."/>
        </authorList>
    </citation>
    <scope>NUCLEOTIDE SEQUENCE</scope>
    <source>
        <strain evidence="2">CBS 141.50</strain>
    </source>
</reference>
<evidence type="ECO:0000313" key="2">
    <source>
        <dbReference type="EMBL" id="KAK4145146.1"/>
    </source>
</evidence>
<reference evidence="2" key="2">
    <citation type="submission" date="2023-05" db="EMBL/GenBank/DDBJ databases">
        <authorList>
            <consortium name="Lawrence Berkeley National Laboratory"/>
            <person name="Steindorff A."/>
            <person name="Hensen N."/>
            <person name="Bonometti L."/>
            <person name="Westerberg I."/>
            <person name="Brannstrom I.O."/>
            <person name="Guillou S."/>
            <person name="Cros-Aarteil S."/>
            <person name="Calhoun S."/>
            <person name="Haridas S."/>
            <person name="Kuo A."/>
            <person name="Mondo S."/>
            <person name="Pangilinan J."/>
            <person name="Riley R."/>
            <person name="Labutti K."/>
            <person name="Andreopoulos B."/>
            <person name="Lipzen A."/>
            <person name="Chen C."/>
            <person name="Yanf M."/>
            <person name="Daum C."/>
            <person name="Ng V."/>
            <person name="Clum A."/>
            <person name="Ohm R."/>
            <person name="Martin F."/>
            <person name="Silar P."/>
            <person name="Natvig D."/>
            <person name="Lalanne C."/>
            <person name="Gautier V."/>
            <person name="Ament-Velasquez S.L."/>
            <person name="Kruys A."/>
            <person name="Hutchinson M.I."/>
            <person name="Powell A.J."/>
            <person name="Barry K."/>
            <person name="Miller A.N."/>
            <person name="Grigoriev I.V."/>
            <person name="Debuchy R."/>
            <person name="Gladieux P."/>
            <person name="Thoren M.H."/>
            <person name="Johannesson H."/>
        </authorList>
    </citation>
    <scope>NUCLEOTIDE SEQUENCE</scope>
    <source>
        <strain evidence="2">CBS 141.50</strain>
    </source>
</reference>
<proteinExistence type="predicted"/>
<evidence type="ECO:0000313" key="3">
    <source>
        <dbReference type="Proteomes" id="UP001302676"/>
    </source>
</evidence>
<dbReference type="EMBL" id="MU853571">
    <property type="protein sequence ID" value="KAK4145146.1"/>
    <property type="molecule type" value="Genomic_DNA"/>
</dbReference>
<dbReference type="AlphaFoldDB" id="A0AAN6ZQ60"/>
<comment type="caution">
    <text evidence="2">The sequence shown here is derived from an EMBL/GenBank/DDBJ whole genome shotgun (WGS) entry which is preliminary data.</text>
</comment>
<feature type="region of interest" description="Disordered" evidence="1">
    <location>
        <begin position="21"/>
        <end position="63"/>
    </location>
</feature>
<protein>
    <submittedName>
        <fullName evidence="2">Uncharacterized protein</fullName>
    </submittedName>
</protein>
<sequence>MATTDFLKSIGEKLAHAKHELQTTVPGKRRRSPDDFLPTMSKRRKSIHRPIQQQDTTEFGGEKIGRGLIPLPCAYCSESGASHRYNARYVYPWAGAPHPQRQPSILPAYMIHDMNNKAYPGHPWTNALQWAFPPSQAKPEPGAIEHDMPTSEAWFQLLSSTRDVRVVDIFSQVEPRKTLEEKALKGIEEDEENGSLLMRLMVDMTGDVTRIMLMEGASVFDGLFL</sequence>
<evidence type="ECO:0000256" key="1">
    <source>
        <dbReference type="SAM" id="MobiDB-lite"/>
    </source>
</evidence>
<dbReference type="GeneID" id="87816808"/>
<organism evidence="2 3">
    <name type="scientific">Dichotomopilus funicola</name>
    <dbReference type="NCBI Taxonomy" id="1934379"/>
    <lineage>
        <taxon>Eukaryota</taxon>
        <taxon>Fungi</taxon>
        <taxon>Dikarya</taxon>
        <taxon>Ascomycota</taxon>
        <taxon>Pezizomycotina</taxon>
        <taxon>Sordariomycetes</taxon>
        <taxon>Sordariomycetidae</taxon>
        <taxon>Sordariales</taxon>
        <taxon>Chaetomiaceae</taxon>
        <taxon>Dichotomopilus</taxon>
    </lineage>
</organism>
<keyword evidence="3" id="KW-1185">Reference proteome</keyword>
<name>A0AAN6ZQ60_9PEZI</name>